<protein>
    <submittedName>
        <fullName evidence="2">Uncharacterized protein</fullName>
    </submittedName>
</protein>
<organism evidence="2 3">
    <name type="scientific">Colletotrichum orbiculare (strain 104-T / ATCC 96160 / CBS 514.97 / LARS 414 / MAFF 240422)</name>
    <name type="common">Cucumber anthracnose fungus</name>
    <name type="synonym">Colletotrichum lagenarium</name>
    <dbReference type="NCBI Taxonomy" id="1213857"/>
    <lineage>
        <taxon>Eukaryota</taxon>
        <taxon>Fungi</taxon>
        <taxon>Dikarya</taxon>
        <taxon>Ascomycota</taxon>
        <taxon>Pezizomycotina</taxon>
        <taxon>Sordariomycetes</taxon>
        <taxon>Hypocreomycetidae</taxon>
        <taxon>Glomerellales</taxon>
        <taxon>Glomerellaceae</taxon>
        <taxon>Colletotrichum</taxon>
        <taxon>Colletotrichum orbiculare species complex</taxon>
    </lineage>
</organism>
<comment type="caution">
    <text evidence="2">The sequence shown here is derived from an EMBL/GenBank/DDBJ whole genome shotgun (WGS) entry which is preliminary data.</text>
</comment>
<feature type="compositionally biased region" description="Low complexity" evidence="1">
    <location>
        <begin position="173"/>
        <end position="187"/>
    </location>
</feature>
<evidence type="ECO:0000256" key="1">
    <source>
        <dbReference type="SAM" id="MobiDB-lite"/>
    </source>
</evidence>
<feature type="region of interest" description="Disordered" evidence="1">
    <location>
        <begin position="166"/>
        <end position="187"/>
    </location>
</feature>
<dbReference type="Proteomes" id="UP000014480">
    <property type="component" value="Unassembled WGS sequence"/>
</dbReference>
<accession>A0A484FA41</accession>
<evidence type="ECO:0000313" key="3">
    <source>
        <dbReference type="Proteomes" id="UP000014480"/>
    </source>
</evidence>
<dbReference type="AlphaFoldDB" id="A0A484FA41"/>
<evidence type="ECO:0000313" key="2">
    <source>
        <dbReference type="EMBL" id="TDZ14375.1"/>
    </source>
</evidence>
<name>A0A484FA41_COLOR</name>
<keyword evidence="3" id="KW-1185">Reference proteome</keyword>
<proteinExistence type="predicted"/>
<reference evidence="3" key="2">
    <citation type="journal article" date="2019" name="Mol. Plant Microbe Interact.">
        <title>Genome sequence resources for four phytopathogenic fungi from the Colletotrichum orbiculare species complex.</title>
        <authorList>
            <person name="Gan P."/>
            <person name="Tsushima A."/>
            <person name="Narusaka M."/>
            <person name="Narusaka Y."/>
            <person name="Takano Y."/>
            <person name="Kubo Y."/>
            <person name="Shirasu K."/>
        </authorList>
    </citation>
    <scope>GENOME REANNOTATION</scope>
    <source>
        <strain evidence="3">104-T / ATCC 96160 / CBS 514.97 / LARS 414 / MAFF 240422</strain>
    </source>
</reference>
<reference evidence="3" key="1">
    <citation type="journal article" date="2013" name="New Phytol.">
        <title>Comparative genomic and transcriptomic analyses reveal the hemibiotrophic stage shift of Colletotrichum fungi.</title>
        <authorList>
            <person name="Gan P."/>
            <person name="Ikeda K."/>
            <person name="Irieda H."/>
            <person name="Narusaka M."/>
            <person name="O'Connell R.J."/>
            <person name="Narusaka Y."/>
            <person name="Takano Y."/>
            <person name="Kubo Y."/>
            <person name="Shirasu K."/>
        </authorList>
    </citation>
    <scope>NUCLEOTIDE SEQUENCE [LARGE SCALE GENOMIC DNA]</scope>
    <source>
        <strain evidence="3">104-T / ATCC 96160 / CBS 514.97 / LARS 414 / MAFF 240422</strain>
    </source>
</reference>
<dbReference type="EMBL" id="AMCV02000051">
    <property type="protein sequence ID" value="TDZ14375.1"/>
    <property type="molecule type" value="Genomic_DNA"/>
</dbReference>
<gene>
    <name evidence="2" type="ORF">Cob_v012717</name>
</gene>
<sequence length="187" mass="20870">MGEGLLKGRRCRVKGGWHAVGFSLAVSVETRVRLSALSVFCLCTRRGGTFQRRRFLMVLLGDLKRVMHDPDKCRISRAKSPLPQDEISRESKTDRVEMHVSRIIDLVVYILCIVLRIAPTKVSEVSAGSQCHPPASIPADGLILTIATYRQVPLLYLYTTRYPTVRTDNNQVPSTSRLPPSSLSPQP</sequence>